<dbReference type="Pfam" id="PF01103">
    <property type="entry name" value="Omp85"/>
    <property type="match status" value="1"/>
</dbReference>
<dbReference type="Proteomes" id="UP000248917">
    <property type="component" value="Unassembled WGS sequence"/>
</dbReference>
<evidence type="ECO:0000256" key="1">
    <source>
        <dbReference type="ARBA" id="ARBA00004370"/>
    </source>
</evidence>
<sequence length="362" mass="41617">MRISKYFIWASFVLLSLQSVLAQSDSLSQKPTFAALPVLYFTPETSWAFGAGAISNFKLGDQHSKTFESQVALGFAYTLFDQILSFGSWRIFTSENKNRFSGEIGWFDYVFFFYGTGNGVRESDKESFEAKLPRLRFDYLRQISDNFYAGFRHHYDDFLIKKTEPMGLLESGNFTGDQGGRVSGFGPMVYFDNRDSQLYPTTGTYAESSIQYFGRELGSDFRYWRWAVDLRKVTPLNEKHLLVWQAYSEIQVGEPPFFSLSQMGGNRLMRGLFEGKFRDNNMAILQGEYRWKILPRWGAVGFAGLGNTYSNNRPFRAKNTKATYGLGGRFQLSKREKLNLRLDLAHSPGEDLRFYLTFGEAF</sequence>
<dbReference type="GO" id="GO:0019867">
    <property type="term" value="C:outer membrane"/>
    <property type="evidence" value="ECO:0007669"/>
    <property type="project" value="InterPro"/>
</dbReference>
<gene>
    <name evidence="5" type="ORF">CLV31_10175</name>
</gene>
<feature type="domain" description="Bacterial surface antigen (D15)" evidence="4">
    <location>
        <begin position="185"/>
        <end position="362"/>
    </location>
</feature>
<dbReference type="OrthoDB" id="9771071at2"/>
<evidence type="ECO:0000256" key="3">
    <source>
        <dbReference type="SAM" id="SignalP"/>
    </source>
</evidence>
<proteinExistence type="predicted"/>
<name>A0A326RZH4_9BACT</name>
<keyword evidence="2" id="KW-0472">Membrane</keyword>
<comment type="subcellular location">
    <subcellularLocation>
        <location evidence="1">Membrane</location>
    </subcellularLocation>
</comment>
<dbReference type="Gene3D" id="2.40.160.50">
    <property type="entry name" value="membrane protein fhac: a member of the omp85/tpsb transporter family"/>
    <property type="match status" value="1"/>
</dbReference>
<evidence type="ECO:0000313" key="5">
    <source>
        <dbReference type="EMBL" id="PZV87203.1"/>
    </source>
</evidence>
<dbReference type="EMBL" id="QKTX01000001">
    <property type="protein sequence ID" value="PZV87203.1"/>
    <property type="molecule type" value="Genomic_DNA"/>
</dbReference>
<evidence type="ECO:0000256" key="2">
    <source>
        <dbReference type="ARBA" id="ARBA00023136"/>
    </source>
</evidence>
<comment type="caution">
    <text evidence="5">The sequence shown here is derived from an EMBL/GenBank/DDBJ whole genome shotgun (WGS) entry which is preliminary data.</text>
</comment>
<protein>
    <submittedName>
        <fullName evidence="5">Surface antigen-like protein</fullName>
    </submittedName>
</protein>
<dbReference type="AlphaFoldDB" id="A0A326RZH4"/>
<keyword evidence="6" id="KW-1185">Reference proteome</keyword>
<feature type="chain" id="PRO_5016379596" evidence="3">
    <location>
        <begin position="23"/>
        <end position="362"/>
    </location>
</feature>
<feature type="signal peptide" evidence="3">
    <location>
        <begin position="1"/>
        <end position="22"/>
    </location>
</feature>
<reference evidence="5 6" key="1">
    <citation type="submission" date="2018-06" db="EMBL/GenBank/DDBJ databases">
        <title>Genomic Encyclopedia of Archaeal and Bacterial Type Strains, Phase II (KMG-II): from individual species to whole genera.</title>
        <authorList>
            <person name="Goeker M."/>
        </authorList>
    </citation>
    <scope>NUCLEOTIDE SEQUENCE [LARGE SCALE GENOMIC DNA]</scope>
    <source>
        <strain evidence="5 6">T4</strain>
    </source>
</reference>
<dbReference type="RefSeq" id="WP_111390896.1">
    <property type="nucleotide sequence ID" value="NZ_QKTX01000001.1"/>
</dbReference>
<organism evidence="5 6">
    <name type="scientific">Algoriphagus aquaeductus</name>
    <dbReference type="NCBI Taxonomy" id="475299"/>
    <lineage>
        <taxon>Bacteria</taxon>
        <taxon>Pseudomonadati</taxon>
        <taxon>Bacteroidota</taxon>
        <taxon>Cytophagia</taxon>
        <taxon>Cytophagales</taxon>
        <taxon>Cyclobacteriaceae</taxon>
        <taxon>Algoriphagus</taxon>
    </lineage>
</organism>
<evidence type="ECO:0000313" key="6">
    <source>
        <dbReference type="Proteomes" id="UP000248917"/>
    </source>
</evidence>
<keyword evidence="3" id="KW-0732">Signal</keyword>
<accession>A0A326RZH4</accession>
<evidence type="ECO:0000259" key="4">
    <source>
        <dbReference type="Pfam" id="PF01103"/>
    </source>
</evidence>
<dbReference type="InterPro" id="IPR000184">
    <property type="entry name" value="Bac_surfAg_D15"/>
</dbReference>